<keyword evidence="7" id="KW-0227">DNA damage</keyword>
<dbReference type="InterPro" id="IPR003618">
    <property type="entry name" value="TFIIS_cen_dom"/>
</dbReference>
<dbReference type="Pfam" id="PF00752">
    <property type="entry name" value="XPG_N"/>
    <property type="match status" value="1"/>
</dbReference>
<dbReference type="PROSITE" id="PS00842">
    <property type="entry name" value="XPG_2"/>
    <property type="match status" value="1"/>
</dbReference>
<dbReference type="OrthoDB" id="31113at2759"/>
<feature type="compositionally biased region" description="Acidic residues" evidence="19">
    <location>
        <begin position="674"/>
        <end position="686"/>
    </location>
</feature>
<feature type="region of interest" description="Disordered" evidence="19">
    <location>
        <begin position="508"/>
        <end position="716"/>
    </location>
</feature>
<evidence type="ECO:0000313" key="23">
    <source>
        <dbReference type="EMBL" id="OAQ98495.1"/>
    </source>
</evidence>
<dbReference type="InterPro" id="IPR036279">
    <property type="entry name" value="5-3_exonuclease_C_sf"/>
</dbReference>
<keyword evidence="10" id="KW-0862">Zinc</keyword>
<keyword evidence="24" id="KW-1185">Reference proteome</keyword>
<dbReference type="PROSITE" id="PS51133">
    <property type="entry name" value="ZF_TFIIS_2"/>
    <property type="match status" value="1"/>
</dbReference>
<dbReference type="Pfam" id="PF08711">
    <property type="entry name" value="Med26"/>
    <property type="match status" value="1"/>
</dbReference>
<dbReference type="Gene3D" id="1.20.930.10">
    <property type="entry name" value="Conserved domain common to transcription factors TFIIS, elongin A, CRSP70"/>
    <property type="match status" value="1"/>
</dbReference>
<evidence type="ECO:0000259" key="22">
    <source>
        <dbReference type="PROSITE" id="PS51321"/>
    </source>
</evidence>
<dbReference type="PROSITE" id="PS51319">
    <property type="entry name" value="TFIIS_N"/>
    <property type="match status" value="1"/>
</dbReference>
<dbReference type="Pfam" id="PF07500">
    <property type="entry name" value="TFIIS_M"/>
    <property type="match status" value="1"/>
</dbReference>
<keyword evidence="4" id="KW-0540">Nuclease</keyword>
<dbReference type="CDD" id="cd00183">
    <property type="entry name" value="TFIIS_I"/>
    <property type="match status" value="1"/>
</dbReference>
<keyword evidence="8 16" id="KW-0863">Zinc-finger</keyword>
<evidence type="ECO:0000256" key="18">
    <source>
        <dbReference type="SAM" id="Coils"/>
    </source>
</evidence>
<evidence type="ECO:0000256" key="12">
    <source>
        <dbReference type="ARBA" id="ARBA00023204"/>
    </source>
</evidence>
<gene>
    <name evidence="23" type="ORF">LLEC1_04870</name>
</gene>
<dbReference type="InterPro" id="IPR001044">
    <property type="entry name" value="XPG/Rad2_eukaryotes"/>
</dbReference>
<dbReference type="GO" id="GO:0006351">
    <property type="term" value="P:DNA-templated transcription"/>
    <property type="evidence" value="ECO:0007669"/>
    <property type="project" value="InterPro"/>
</dbReference>
<dbReference type="InterPro" id="IPR006084">
    <property type="entry name" value="XPG/Rad2"/>
</dbReference>
<evidence type="ECO:0000313" key="24">
    <source>
        <dbReference type="Proteomes" id="UP000243081"/>
    </source>
</evidence>
<feature type="compositionally biased region" description="Acidic residues" evidence="19">
    <location>
        <begin position="599"/>
        <end position="608"/>
    </location>
</feature>
<dbReference type="Gene3D" id="3.40.50.1010">
    <property type="entry name" value="5'-nuclease"/>
    <property type="match status" value="2"/>
</dbReference>
<evidence type="ECO:0000256" key="14">
    <source>
        <dbReference type="ARBA" id="ARBA00038112"/>
    </source>
</evidence>
<dbReference type="PANTHER" id="PTHR16171">
    <property type="entry name" value="DNA REPAIR PROTEIN COMPLEMENTING XP-G CELLS-RELATED"/>
    <property type="match status" value="1"/>
</dbReference>
<feature type="region of interest" description="Disordered" evidence="19">
    <location>
        <begin position="785"/>
        <end position="831"/>
    </location>
</feature>
<dbReference type="InterPro" id="IPR019974">
    <property type="entry name" value="XPG_CS"/>
</dbReference>
<keyword evidence="9" id="KW-0378">Hydrolase</keyword>
<feature type="domain" description="TFIIS-type" evidence="20">
    <location>
        <begin position="1403"/>
        <end position="1443"/>
    </location>
</feature>
<evidence type="ECO:0000256" key="13">
    <source>
        <dbReference type="ARBA" id="ARBA00023242"/>
    </source>
</evidence>
<dbReference type="SMART" id="SM00440">
    <property type="entry name" value="ZnF_C2C2"/>
    <property type="match status" value="1"/>
</dbReference>
<keyword evidence="13 17" id="KW-0539">Nucleus</keyword>
<keyword evidence="18" id="KW-0175">Coiled coil</keyword>
<dbReference type="GO" id="GO:0006289">
    <property type="term" value="P:nucleotide-excision repair"/>
    <property type="evidence" value="ECO:0007669"/>
    <property type="project" value="InterPro"/>
</dbReference>
<dbReference type="InterPro" id="IPR008918">
    <property type="entry name" value="HhH2"/>
</dbReference>
<dbReference type="Proteomes" id="UP000243081">
    <property type="component" value="Unassembled WGS sequence"/>
</dbReference>
<dbReference type="FunFam" id="2.20.25.10:FF:000001">
    <property type="entry name" value="Probable Transcription elongation factor S-II"/>
    <property type="match status" value="1"/>
</dbReference>
<evidence type="ECO:0000256" key="1">
    <source>
        <dbReference type="ARBA" id="ARBA00001946"/>
    </source>
</evidence>
<dbReference type="PROSITE" id="PS51321">
    <property type="entry name" value="TFIIS_CENTRAL"/>
    <property type="match status" value="1"/>
</dbReference>
<keyword evidence="5" id="KW-0479">Metal-binding</keyword>
<dbReference type="Pfam" id="PF01096">
    <property type="entry name" value="Zn_ribbon_TFIIS"/>
    <property type="match status" value="1"/>
</dbReference>
<dbReference type="InterPro" id="IPR029060">
    <property type="entry name" value="PIN-like_dom_sf"/>
</dbReference>
<dbReference type="InterPro" id="IPR017923">
    <property type="entry name" value="TFIIS_N"/>
</dbReference>
<feature type="domain" description="TFIIS central" evidence="22">
    <location>
        <begin position="1286"/>
        <end position="1400"/>
    </location>
</feature>
<comment type="similarity">
    <text evidence="3">Belongs to the XPG/RAD2 endonuclease family. XPG subfamily.</text>
</comment>
<dbReference type="InterPro" id="IPR001222">
    <property type="entry name" value="Znf_TFIIS"/>
</dbReference>
<dbReference type="PRINTS" id="PR00066">
    <property type="entry name" value="XRODRMPGMNTG"/>
</dbReference>
<evidence type="ECO:0000256" key="16">
    <source>
        <dbReference type="PROSITE-ProRule" id="PRU00472"/>
    </source>
</evidence>
<dbReference type="Gene3D" id="2.20.25.10">
    <property type="match status" value="1"/>
</dbReference>
<evidence type="ECO:0000256" key="4">
    <source>
        <dbReference type="ARBA" id="ARBA00022722"/>
    </source>
</evidence>
<dbReference type="InterPro" id="IPR035441">
    <property type="entry name" value="TFIIS/LEDGF_dom_sf"/>
</dbReference>
<feature type="compositionally biased region" description="Low complexity" evidence="19">
    <location>
        <begin position="568"/>
        <end position="587"/>
    </location>
</feature>
<dbReference type="InterPro" id="IPR003617">
    <property type="entry name" value="TFIIS/CRSP70_N_sub"/>
</dbReference>
<evidence type="ECO:0000256" key="10">
    <source>
        <dbReference type="ARBA" id="ARBA00022833"/>
    </source>
</evidence>
<comment type="cofactor">
    <cofactor evidence="1">
        <name>Mg(2+)</name>
        <dbReference type="ChEBI" id="CHEBI:18420"/>
    </cofactor>
</comment>
<dbReference type="SUPFAM" id="SSF57783">
    <property type="entry name" value="Zinc beta-ribbon"/>
    <property type="match status" value="1"/>
</dbReference>
<evidence type="ECO:0000256" key="17">
    <source>
        <dbReference type="PROSITE-ProRule" id="PRU00649"/>
    </source>
</evidence>
<name>A0A179I741_CORDF</name>
<dbReference type="Gene3D" id="1.10.150.20">
    <property type="entry name" value="5' to 3' exonuclease, C-terminal subdomain"/>
    <property type="match status" value="1"/>
</dbReference>
<dbReference type="EMBL" id="LUKN01002837">
    <property type="protein sequence ID" value="OAQ98495.1"/>
    <property type="molecule type" value="Genomic_DNA"/>
</dbReference>
<dbReference type="SMART" id="SM00484">
    <property type="entry name" value="XPGI"/>
    <property type="match status" value="1"/>
</dbReference>
<dbReference type="SUPFAM" id="SSF88723">
    <property type="entry name" value="PIN domain-like"/>
    <property type="match status" value="1"/>
</dbReference>
<comment type="function">
    <text evidence="15">Single-stranded DNA endonuclease involved in excision repair of DNA damaged with UV light, bulky adducts, or cross-linking agents. Essential for the incision step of excision-repair.</text>
</comment>
<dbReference type="FunFam" id="3.40.50.1010:FF:000025">
    <property type="entry name" value="DNA repair protein RAD2"/>
    <property type="match status" value="1"/>
</dbReference>
<dbReference type="SUPFAM" id="SSF46942">
    <property type="entry name" value="Elongation factor TFIIS domain 2"/>
    <property type="match status" value="1"/>
</dbReference>
<evidence type="ECO:0000256" key="6">
    <source>
        <dbReference type="ARBA" id="ARBA00022759"/>
    </source>
</evidence>
<protein>
    <submittedName>
        <fullName evidence="23">Uncharacterized protein</fullName>
    </submittedName>
</protein>
<dbReference type="Gene3D" id="1.10.472.30">
    <property type="entry name" value="Transcription elongation factor S-II, central domain"/>
    <property type="match status" value="1"/>
</dbReference>
<feature type="coiled-coil region" evidence="18">
    <location>
        <begin position="853"/>
        <end position="880"/>
    </location>
</feature>
<dbReference type="GO" id="GO:0005634">
    <property type="term" value="C:nucleus"/>
    <property type="evidence" value="ECO:0007669"/>
    <property type="project" value="UniProtKB-SubCell"/>
</dbReference>
<dbReference type="InterPro" id="IPR006085">
    <property type="entry name" value="XPG_DNA_repair_N"/>
</dbReference>
<dbReference type="InterPro" id="IPR036575">
    <property type="entry name" value="TFIIS_cen_dom_sf"/>
</dbReference>
<dbReference type="InterPro" id="IPR006086">
    <property type="entry name" value="XPG-I_dom"/>
</dbReference>
<evidence type="ECO:0000259" key="20">
    <source>
        <dbReference type="PROSITE" id="PS51133"/>
    </source>
</evidence>
<dbReference type="SMART" id="SM00279">
    <property type="entry name" value="HhH2"/>
    <property type="match status" value="1"/>
</dbReference>
<feature type="region of interest" description="Disordered" evidence="19">
    <location>
        <begin position="723"/>
        <end position="742"/>
    </location>
</feature>
<evidence type="ECO:0000259" key="21">
    <source>
        <dbReference type="PROSITE" id="PS51319"/>
    </source>
</evidence>
<comment type="caution">
    <text evidence="23">The sequence shown here is derived from an EMBL/GenBank/DDBJ whole genome shotgun (WGS) entry which is preliminary data.</text>
</comment>
<feature type="compositionally biased region" description="Basic and acidic residues" evidence="19">
    <location>
        <begin position="390"/>
        <end position="409"/>
    </location>
</feature>
<evidence type="ECO:0000256" key="7">
    <source>
        <dbReference type="ARBA" id="ARBA00022763"/>
    </source>
</evidence>
<dbReference type="PRINTS" id="PR00853">
    <property type="entry name" value="XPGRADSUPER"/>
</dbReference>
<evidence type="ECO:0000256" key="9">
    <source>
        <dbReference type="ARBA" id="ARBA00022801"/>
    </source>
</evidence>
<evidence type="ECO:0000256" key="11">
    <source>
        <dbReference type="ARBA" id="ARBA00022842"/>
    </source>
</evidence>
<evidence type="ECO:0000256" key="15">
    <source>
        <dbReference type="ARBA" id="ARBA00053135"/>
    </source>
</evidence>
<dbReference type="OMA" id="PNSMDFS"/>
<evidence type="ECO:0000256" key="5">
    <source>
        <dbReference type="ARBA" id="ARBA00022723"/>
    </source>
</evidence>
<dbReference type="Pfam" id="PF00867">
    <property type="entry name" value="XPG_I"/>
    <property type="match status" value="1"/>
</dbReference>
<dbReference type="SMART" id="SM00485">
    <property type="entry name" value="XPGN"/>
    <property type="match status" value="1"/>
</dbReference>
<accession>A0A179I741</accession>
<feature type="region of interest" description="Disordered" evidence="19">
    <location>
        <begin position="386"/>
        <end position="416"/>
    </location>
</feature>
<dbReference type="FunFam" id="3.40.50.1010:FF:000061">
    <property type="entry name" value="Single-stranded DNA endonuclease (Eurofung)"/>
    <property type="match status" value="1"/>
</dbReference>
<keyword evidence="6" id="KW-0255">Endonuclease</keyword>
<keyword evidence="11" id="KW-0460">Magnesium</keyword>
<dbReference type="SMART" id="SM00510">
    <property type="entry name" value="TFS2M"/>
    <property type="match status" value="1"/>
</dbReference>
<proteinExistence type="inferred from homology"/>
<sequence>MGVNGLWTVVQPCARPTNLATLNRKRLAVDASIWIYQFLKAVRDKEGNALRNSHVVGFFRRICKLLWFGIQPVFVFDGGAPALKRATIQKRQRRREGRRDDAVRTAGKLLAVQMQRIAEEDDHKRKREKERSQAAREAVEEPLPDPKDMVYLNEVGMSNQERQHSRKFHKKDAYHLPELDGGIASMGKADDPRIMSVEELEEYARQFNNGEDVNLYDFSKIDFDGEFFKSLPPPDRYNILNAARLRSRLRLGYSKDQLDDMFPDRMAFSRFQIERVQERNHLTQRLMVEVGMTGLDLTLGVNARVAGEKDREYILVKNEGAEGGWALGVVSKEKDIGEAHKPIDVDAIDIQYQTKEEEADEDDEDGFEDVPIEGLNRLPKYDTVAASAEAARDNASRRHQLDGGHKETSNDDEDSLFVGGPADTPAIATDLQEVERVHPEEEDDLNRAIALSLQNQHGVKEGSATEDDLFEDVPVGDKPEWAQKAVEAAKPLTAHGGSMIAHIVNNRANAAVPKRQEKPTQTEDSDSDEDMQAIMARSRKAKKQSAQTSRPILENKKNPFDGPLPFPKLSWGSSLFSKSKASAASAKETTRGTSAAVGGEEENDDDDMAGGFTAEGHDDQAAELPPWLADGSDIRDSLKKQQDAEREINAQDREDAEEEDRKRRKEMRDRLIEIDSDSGDDSDIEIIEVPPSPTPEPVVEAPQTTNTQLETEAPRRANTQIQTETPELEQQVDEPTQEQFTMSDSQFSVAVRPVEATQATTPPKTAQSPEPEFEDIELPQAAEEAVAPEPEGAGDAVPGTQEQATTAPVTIDDDELFGDADENEYSDPEEEELLVQMAEEAEEHARFASELNQKSMEHNRRDYEQELRQLRTQQKKDRRDADEVTQVMIAECQSLLRLFGIPYITAPMEAEAQCAELVRLGMVDGIVTDDSDTFLFGGTRVYKNMFNSNKFVECYIGNELEKDLSLSRQQLISLAHLLGSDYTEGVPGVGPVTAVEIISEFPGKDGLGDFRAWWDAVQSQTRPKVEDASSPFRKKFRRSQAAKLFLPPGFPNLAVDDAYLHPEVDSSNEPFQWGIPDVEGLRQFLMATIGWSKERTDEVLVPVIRDMNKRGVEGTQSNITKFFGGGVGAGAKEAFAPRQTAAASKRMAAAVDRLKKNTAGDESAAAQQSIMDQRELESRIKALTKSVNAKEAPENALRLLDSLKKDAAPTEEMLRTTRAGVFVGKLRANPNKEIARSASELVNKWKKLVEQEKNSKLQNVKKFAGNPETRKYDADGVDTKRTDSPVRNSCIGLIYNGLAYRSTASESDVLAKSVAVEAAAFSHFKGEGPDYKKKIRSLFTNLKNKSNRALGVSVMASEIPPERFVAMTDDDLKSDDQRKKEIELEKENMKKAQVPMAEKSISDSLECGKCKKKKVSYTQAQTRSADEPMTTFCECMNCGNRWKFS</sequence>
<dbReference type="FunFam" id="1.10.150.20:FF:000030">
    <property type="entry name" value="Flap endonuclease GEN-like 1"/>
    <property type="match status" value="1"/>
</dbReference>
<dbReference type="FunFam" id="1.10.472.30:FF:000003">
    <property type="entry name" value="Transcription elongation factor S-II"/>
    <property type="match status" value="1"/>
</dbReference>
<reference evidence="23 24" key="1">
    <citation type="submission" date="2016-03" db="EMBL/GenBank/DDBJ databases">
        <title>Fine-scale spatial genetic structure of a fungal parasite of coffee scale insects.</title>
        <authorList>
            <person name="Jackson D."/>
            <person name="Zemenick K.A."/>
            <person name="Malloure B."/>
            <person name="Quandt C.A."/>
            <person name="James T.Y."/>
        </authorList>
    </citation>
    <scope>NUCLEOTIDE SEQUENCE [LARGE SCALE GENOMIC DNA]</scope>
    <source>
        <strain evidence="23 24">UM487</strain>
    </source>
</reference>
<keyword evidence="12" id="KW-0234">DNA repair</keyword>
<dbReference type="PROSITE" id="PS00466">
    <property type="entry name" value="ZF_TFIIS_1"/>
    <property type="match status" value="1"/>
</dbReference>
<dbReference type="SMART" id="SM00509">
    <property type="entry name" value="TFS2N"/>
    <property type="match status" value="1"/>
</dbReference>
<dbReference type="GO" id="GO:0003697">
    <property type="term" value="F:single-stranded DNA binding"/>
    <property type="evidence" value="ECO:0007669"/>
    <property type="project" value="InterPro"/>
</dbReference>
<dbReference type="CDD" id="cd13749">
    <property type="entry name" value="Zn-ribbon_TFIIS"/>
    <property type="match status" value="1"/>
</dbReference>
<feature type="domain" description="TFIIS N-terminal" evidence="21">
    <location>
        <begin position="1174"/>
        <end position="1252"/>
    </location>
</feature>
<evidence type="ECO:0000256" key="2">
    <source>
        <dbReference type="ARBA" id="ARBA00004123"/>
    </source>
</evidence>
<dbReference type="CDD" id="cd09904">
    <property type="entry name" value="H3TH_XPG"/>
    <property type="match status" value="1"/>
</dbReference>
<feature type="compositionally biased region" description="Acidic residues" evidence="19">
    <location>
        <begin position="726"/>
        <end position="736"/>
    </location>
</feature>
<evidence type="ECO:0000256" key="19">
    <source>
        <dbReference type="SAM" id="MobiDB-lite"/>
    </source>
</evidence>
<feature type="compositionally biased region" description="Acidic residues" evidence="19">
    <location>
        <begin position="811"/>
        <end position="831"/>
    </location>
</feature>
<evidence type="ECO:0000256" key="8">
    <source>
        <dbReference type="ARBA" id="ARBA00022771"/>
    </source>
</evidence>
<dbReference type="CDD" id="cd09868">
    <property type="entry name" value="PIN_XPG_RAD2"/>
    <property type="match status" value="2"/>
</dbReference>
<comment type="subcellular location">
    <subcellularLocation>
        <location evidence="2 17">Nucleus</location>
    </subcellularLocation>
</comment>
<dbReference type="SUPFAM" id="SSF47676">
    <property type="entry name" value="Conserved domain common to transcription factors TFIIS, elongin A, CRSP70"/>
    <property type="match status" value="1"/>
</dbReference>
<feature type="compositionally biased region" description="Basic and acidic residues" evidence="19">
    <location>
        <begin position="632"/>
        <end position="653"/>
    </location>
</feature>
<organism evidence="23 24">
    <name type="scientific">Cordyceps confragosa</name>
    <name type="common">Lecanicillium lecanii</name>
    <dbReference type="NCBI Taxonomy" id="2714763"/>
    <lineage>
        <taxon>Eukaryota</taxon>
        <taxon>Fungi</taxon>
        <taxon>Dikarya</taxon>
        <taxon>Ascomycota</taxon>
        <taxon>Pezizomycotina</taxon>
        <taxon>Sordariomycetes</taxon>
        <taxon>Hypocreomycetidae</taxon>
        <taxon>Hypocreales</taxon>
        <taxon>Cordycipitaceae</taxon>
        <taxon>Akanthomyces</taxon>
    </lineage>
</organism>
<feature type="region of interest" description="Disordered" evidence="19">
    <location>
        <begin position="117"/>
        <end position="142"/>
    </location>
</feature>
<dbReference type="SUPFAM" id="SSF47807">
    <property type="entry name" value="5' to 3' exonuclease, C-terminal subdomain"/>
    <property type="match status" value="1"/>
</dbReference>
<evidence type="ECO:0000256" key="3">
    <source>
        <dbReference type="ARBA" id="ARBA00005283"/>
    </source>
</evidence>
<dbReference type="GO" id="GO:0048256">
    <property type="term" value="F:flap endonuclease activity"/>
    <property type="evidence" value="ECO:0007669"/>
    <property type="project" value="UniProtKB-ARBA"/>
</dbReference>
<comment type="similarity">
    <text evidence="14">Belongs to the XPG/RAD2 endonuclease family. GEN subfamily.</text>
</comment>
<dbReference type="GO" id="GO:0008270">
    <property type="term" value="F:zinc ion binding"/>
    <property type="evidence" value="ECO:0007669"/>
    <property type="project" value="UniProtKB-KW"/>
</dbReference>
<dbReference type="PANTHER" id="PTHR16171:SF7">
    <property type="entry name" value="DNA REPAIR PROTEIN RAD2"/>
    <property type="match status" value="1"/>
</dbReference>